<reference evidence="1" key="1">
    <citation type="submission" date="2020-11" db="EMBL/GenBank/DDBJ databases">
        <title>Adaptations for nitrogen fixation in a non-lichenized fungal sporocarp promotes dispersal by wood-feeding termites.</title>
        <authorList>
            <consortium name="DOE Joint Genome Institute"/>
            <person name="Koch R.A."/>
            <person name="Yoon G."/>
            <person name="Arayal U."/>
            <person name="Lail K."/>
            <person name="Amirebrahimi M."/>
            <person name="Labutti K."/>
            <person name="Lipzen A."/>
            <person name="Riley R."/>
            <person name="Barry K."/>
            <person name="Henrissat B."/>
            <person name="Grigoriev I.V."/>
            <person name="Herr J.R."/>
            <person name="Aime M.C."/>
        </authorList>
    </citation>
    <scope>NUCLEOTIDE SEQUENCE</scope>
    <source>
        <strain evidence="1">MCA 3950</strain>
    </source>
</reference>
<dbReference type="GeneID" id="66101848"/>
<dbReference type="AlphaFoldDB" id="A0A9P7VIZ2"/>
<protein>
    <submittedName>
        <fullName evidence="1">Uncharacterized protein</fullName>
    </submittedName>
</protein>
<dbReference type="OrthoDB" id="2874483at2759"/>
<proteinExistence type="predicted"/>
<comment type="caution">
    <text evidence="1">The sequence shown here is derived from an EMBL/GenBank/DDBJ whole genome shotgun (WGS) entry which is preliminary data.</text>
</comment>
<dbReference type="EMBL" id="MU250560">
    <property type="protein sequence ID" value="KAG7441400.1"/>
    <property type="molecule type" value="Genomic_DNA"/>
</dbReference>
<evidence type="ECO:0000313" key="1">
    <source>
        <dbReference type="EMBL" id="KAG7441400.1"/>
    </source>
</evidence>
<dbReference type="RefSeq" id="XP_043034900.1">
    <property type="nucleotide sequence ID" value="XM_043179554.1"/>
</dbReference>
<name>A0A9P7VIZ2_9AGAR</name>
<dbReference type="Proteomes" id="UP000812287">
    <property type="component" value="Unassembled WGS sequence"/>
</dbReference>
<sequence length="173" mass="19348">MSARSKTNSALKARKSKLEKPFTFWDRSLFLGDKANEVTDDPESDHNRCGGEGAGLERFTHPALVPGAMAPYIDFNIDSPPAIVLMDAQTPEENSHHATKRGFVRKGVKESKNDMYFSRELVAAYIDQEKTKSVNYPSDQFLIVQSDIMIAFLHELTHATTKSLFQGGLLLRT</sequence>
<evidence type="ECO:0000313" key="2">
    <source>
        <dbReference type="Proteomes" id="UP000812287"/>
    </source>
</evidence>
<keyword evidence="2" id="KW-1185">Reference proteome</keyword>
<organism evidence="1 2">
    <name type="scientific">Guyanagaster necrorhizus</name>
    <dbReference type="NCBI Taxonomy" id="856835"/>
    <lineage>
        <taxon>Eukaryota</taxon>
        <taxon>Fungi</taxon>
        <taxon>Dikarya</taxon>
        <taxon>Basidiomycota</taxon>
        <taxon>Agaricomycotina</taxon>
        <taxon>Agaricomycetes</taxon>
        <taxon>Agaricomycetidae</taxon>
        <taxon>Agaricales</taxon>
        <taxon>Marasmiineae</taxon>
        <taxon>Physalacriaceae</taxon>
        <taxon>Guyanagaster</taxon>
    </lineage>
</organism>
<accession>A0A9P7VIZ2</accession>
<gene>
    <name evidence="1" type="ORF">BT62DRAFT_1080131</name>
</gene>